<dbReference type="EMBL" id="CAJGYO010000001">
    <property type="protein sequence ID" value="CAD6205377.1"/>
    <property type="molecule type" value="Genomic_DNA"/>
</dbReference>
<dbReference type="NCBIfam" id="TIGR01640">
    <property type="entry name" value="F_box_assoc_1"/>
    <property type="match status" value="2"/>
</dbReference>
<keyword evidence="3" id="KW-1185">Reference proteome</keyword>
<dbReference type="SUPFAM" id="SSF81383">
    <property type="entry name" value="F-box domain"/>
    <property type="match status" value="2"/>
</dbReference>
<dbReference type="InterPro" id="IPR017451">
    <property type="entry name" value="F-box-assoc_interact_dom"/>
</dbReference>
<dbReference type="Gene3D" id="1.20.1280.50">
    <property type="match status" value="1"/>
</dbReference>
<feature type="domain" description="F-box" evidence="1">
    <location>
        <begin position="409"/>
        <end position="447"/>
    </location>
</feature>
<dbReference type="SMART" id="SM00256">
    <property type="entry name" value="FBOX"/>
    <property type="match status" value="2"/>
</dbReference>
<dbReference type="AlphaFoldDB" id="A0A811MJF6"/>
<evidence type="ECO:0000313" key="2">
    <source>
        <dbReference type="EMBL" id="CAD6205377.1"/>
    </source>
</evidence>
<accession>A0A811MJF6</accession>
<evidence type="ECO:0000313" key="3">
    <source>
        <dbReference type="Proteomes" id="UP000604825"/>
    </source>
</evidence>
<dbReference type="InterPro" id="IPR036047">
    <property type="entry name" value="F-box-like_dom_sf"/>
</dbReference>
<proteinExistence type="predicted"/>
<dbReference type="InterPro" id="IPR013187">
    <property type="entry name" value="F-box-assoc_dom_typ3"/>
</dbReference>
<reference evidence="2" key="1">
    <citation type="submission" date="2020-10" db="EMBL/GenBank/DDBJ databases">
        <authorList>
            <person name="Han B."/>
            <person name="Lu T."/>
            <person name="Zhao Q."/>
            <person name="Huang X."/>
            <person name="Zhao Y."/>
        </authorList>
    </citation>
    <scope>NUCLEOTIDE SEQUENCE</scope>
</reference>
<sequence>MEEEAPPAPTADSTQGAPVLPTELVTEILARLPAKSVGRFRCVSHAWLAMLSSAYFVDLHLRRANRPDHPRLLLTAVGSAYDDHLHSWRPGGAVQKLMPDDLSDGIIVPLTRPCRGLILVRGTDYNGYFVCNPSTGDVLPLPDTKATMKMIWRAKLFQSHPPPHFFEVSYGLGYCKARKEFKVVRLFCNPESETGMASSTSCDLFVLNKPAYWRPAGEQPPLCWVEEKKPAVSLNGYLHFLCRDGGIVTFSISNETFGSLPPPLGFEPAPSVMTELDGCLCLCYGEPDSEDLYRVCVLRDYNEARWETLCCIDRTSWPDSERTLLDSLWMAPLGIYYSDGEQKIMFGTGSCKVFAVDLDGNAPQILFTPDETIIGCCEDDNIPALGLYEESLVPVGCTIEEIISSSPTTEAWFNILKWLPPRSILELSLVCREWRAMIMTDHFIQSHVIHANLNKSPRIMFIMDPRFGSYWDLEKFTDEQRPHMFAKLVCSPQPVHGLNVGSCASWDFICNPAIGYCKHISFDDNDGTLFAGRIGLGYDSEINKHVVVHITYKEKNLETRYYELQCKMQYVNDEQWRQVDPPPRPVSATPPAFVSGKIYWLVEPNLGPVSATCEIVSFNVKTEEFEVLKGPPCSHDCGQMTILQLQSALCVAYSDQSVNTIDVWMMKDCDLWLVEYHIELEKFLPDCSLENTTPLAIDPKDGRILLNAGWSLGYYDPKTAEIETIYSMNILDYSYKLCSIICHESLVWPFSLARHNLGVCTKNTKQYHVDF</sequence>
<evidence type="ECO:0000259" key="1">
    <source>
        <dbReference type="SMART" id="SM00256"/>
    </source>
</evidence>
<feature type="domain" description="F-box" evidence="1">
    <location>
        <begin position="20"/>
        <end position="59"/>
    </location>
</feature>
<name>A0A811MJF6_9POAL</name>
<dbReference type="PANTHER" id="PTHR31672:SF13">
    <property type="entry name" value="F-BOX PROTEIN CPR30-LIKE"/>
    <property type="match status" value="1"/>
</dbReference>
<protein>
    <recommendedName>
        <fullName evidence="1">F-box domain-containing protein</fullName>
    </recommendedName>
</protein>
<dbReference type="OrthoDB" id="597540at2759"/>
<dbReference type="PANTHER" id="PTHR31672">
    <property type="entry name" value="BNACNNG10540D PROTEIN"/>
    <property type="match status" value="1"/>
</dbReference>
<dbReference type="InterPro" id="IPR001810">
    <property type="entry name" value="F-box_dom"/>
</dbReference>
<dbReference type="InterPro" id="IPR050796">
    <property type="entry name" value="SCF_F-box_component"/>
</dbReference>
<comment type="caution">
    <text evidence="2">The sequence shown here is derived from an EMBL/GenBank/DDBJ whole genome shotgun (WGS) entry which is preliminary data.</text>
</comment>
<organism evidence="2 3">
    <name type="scientific">Miscanthus lutarioriparius</name>
    <dbReference type="NCBI Taxonomy" id="422564"/>
    <lineage>
        <taxon>Eukaryota</taxon>
        <taxon>Viridiplantae</taxon>
        <taxon>Streptophyta</taxon>
        <taxon>Embryophyta</taxon>
        <taxon>Tracheophyta</taxon>
        <taxon>Spermatophyta</taxon>
        <taxon>Magnoliopsida</taxon>
        <taxon>Liliopsida</taxon>
        <taxon>Poales</taxon>
        <taxon>Poaceae</taxon>
        <taxon>PACMAD clade</taxon>
        <taxon>Panicoideae</taxon>
        <taxon>Andropogonodae</taxon>
        <taxon>Andropogoneae</taxon>
        <taxon>Saccharinae</taxon>
        <taxon>Miscanthus</taxon>
    </lineage>
</organism>
<gene>
    <name evidence="2" type="ORF">NCGR_LOCUS3208</name>
</gene>
<dbReference type="CDD" id="cd22157">
    <property type="entry name" value="F-box_AtFBW1-like"/>
    <property type="match status" value="1"/>
</dbReference>
<dbReference type="Proteomes" id="UP000604825">
    <property type="component" value="Unassembled WGS sequence"/>
</dbReference>
<dbReference type="Pfam" id="PF08268">
    <property type="entry name" value="FBA_3"/>
    <property type="match status" value="2"/>
</dbReference>
<dbReference type="Pfam" id="PF00646">
    <property type="entry name" value="F-box"/>
    <property type="match status" value="2"/>
</dbReference>